<dbReference type="EMBL" id="JRKL02006315">
    <property type="protein sequence ID" value="KAF3949104.1"/>
    <property type="molecule type" value="Genomic_DNA"/>
</dbReference>
<name>A0A8J4QLM2_9ROSI</name>
<protein>
    <submittedName>
        <fullName evidence="1">Uncharacterized protein</fullName>
    </submittedName>
</protein>
<comment type="caution">
    <text evidence="1">The sequence shown here is derived from an EMBL/GenBank/DDBJ whole genome shotgun (WGS) entry which is preliminary data.</text>
</comment>
<evidence type="ECO:0000313" key="1">
    <source>
        <dbReference type="EMBL" id="KAF3949104.1"/>
    </source>
</evidence>
<evidence type="ECO:0000313" key="2">
    <source>
        <dbReference type="Proteomes" id="UP000737018"/>
    </source>
</evidence>
<gene>
    <name evidence="1" type="ORF">CMV_024979</name>
</gene>
<reference evidence="1" key="1">
    <citation type="submission" date="2020-03" db="EMBL/GenBank/DDBJ databases">
        <title>Castanea mollissima Vanexum genome sequencing.</title>
        <authorList>
            <person name="Staton M."/>
        </authorList>
    </citation>
    <scope>NUCLEOTIDE SEQUENCE</scope>
    <source>
        <tissue evidence="1">Leaf</tissue>
    </source>
</reference>
<accession>A0A8J4QLM2</accession>
<dbReference type="OrthoDB" id="10524813at2759"/>
<dbReference type="Proteomes" id="UP000737018">
    <property type="component" value="Unassembled WGS sequence"/>
</dbReference>
<organism evidence="1 2">
    <name type="scientific">Castanea mollissima</name>
    <name type="common">Chinese chestnut</name>
    <dbReference type="NCBI Taxonomy" id="60419"/>
    <lineage>
        <taxon>Eukaryota</taxon>
        <taxon>Viridiplantae</taxon>
        <taxon>Streptophyta</taxon>
        <taxon>Embryophyta</taxon>
        <taxon>Tracheophyta</taxon>
        <taxon>Spermatophyta</taxon>
        <taxon>Magnoliopsida</taxon>
        <taxon>eudicotyledons</taxon>
        <taxon>Gunneridae</taxon>
        <taxon>Pentapetalae</taxon>
        <taxon>rosids</taxon>
        <taxon>fabids</taxon>
        <taxon>Fagales</taxon>
        <taxon>Fagaceae</taxon>
        <taxon>Castanea</taxon>
    </lineage>
</organism>
<keyword evidence="2" id="KW-1185">Reference proteome</keyword>
<sequence length="98" mass="11262">MLESSCKSRRKYRGSKHLLKKIEKIYWAMVAQLRHQFQMGRLTIQGLWFHCQKSSADIFAGSAVLNLLEIQPRPLLDLSKGIRILRFEGSGTAQGWDS</sequence>
<dbReference type="AlphaFoldDB" id="A0A8J4QLM2"/>
<proteinExistence type="predicted"/>